<feature type="region of interest" description="Disordered" evidence="6">
    <location>
        <begin position="328"/>
        <end position="354"/>
    </location>
</feature>
<feature type="compositionally biased region" description="Basic and acidic residues" evidence="6">
    <location>
        <begin position="483"/>
        <end position="505"/>
    </location>
</feature>
<proteinExistence type="inferred from homology"/>
<dbReference type="Proteomes" id="UP000198372">
    <property type="component" value="Unassembled WGS sequence"/>
</dbReference>
<comment type="catalytic activity">
    <reaction evidence="4">
        <text>a 1-O-alkyl-2-acetyl-sn-glycero-3-phosphocholine + H2O = a 1-O-alkyl-sn-glycero-3-phosphocholine + acetate + H(+)</text>
        <dbReference type="Rhea" id="RHEA:17777"/>
        <dbReference type="ChEBI" id="CHEBI:15377"/>
        <dbReference type="ChEBI" id="CHEBI:15378"/>
        <dbReference type="ChEBI" id="CHEBI:30089"/>
        <dbReference type="ChEBI" id="CHEBI:30909"/>
        <dbReference type="ChEBI" id="CHEBI:36707"/>
        <dbReference type="EC" id="3.1.1.47"/>
    </reaction>
</comment>
<evidence type="ECO:0000256" key="6">
    <source>
        <dbReference type="SAM" id="MobiDB-lite"/>
    </source>
</evidence>
<evidence type="ECO:0000256" key="4">
    <source>
        <dbReference type="PIRNR" id="PIRNR018169"/>
    </source>
</evidence>
<dbReference type="InterPro" id="IPR016715">
    <property type="entry name" value="PAF_acetylhydro_eukaryote"/>
</dbReference>
<dbReference type="PIRSF" id="PIRSF018169">
    <property type="entry name" value="PAF_acetylhydrolase"/>
    <property type="match status" value="1"/>
</dbReference>
<keyword evidence="2 4" id="KW-0442">Lipid degradation</keyword>
<dbReference type="GO" id="GO:0016042">
    <property type="term" value="P:lipid catabolic process"/>
    <property type="evidence" value="ECO:0007669"/>
    <property type="project" value="UniProtKB-KW"/>
</dbReference>
<dbReference type="AlphaFoldDB" id="A0A238F7Y5"/>
<feature type="compositionally biased region" description="Polar residues" evidence="6">
    <location>
        <begin position="256"/>
        <end position="269"/>
    </location>
</feature>
<dbReference type="Gene3D" id="3.40.50.1820">
    <property type="entry name" value="alpha/beta hydrolase"/>
    <property type="match status" value="1"/>
</dbReference>
<dbReference type="OrthoDB" id="2363873at2759"/>
<protein>
    <recommendedName>
        <fullName evidence="4">Putative phospholipase</fullName>
        <ecNumber evidence="4">3.1.1.47</ecNumber>
    </recommendedName>
</protein>
<dbReference type="GO" id="GO:0003847">
    <property type="term" value="F:1-alkyl-2-acetylglycerophosphocholine esterase activity"/>
    <property type="evidence" value="ECO:0007669"/>
    <property type="project" value="UniProtKB-UniRule"/>
</dbReference>
<feature type="region of interest" description="Disordered" evidence="6">
    <location>
        <begin position="256"/>
        <end position="275"/>
    </location>
</feature>
<evidence type="ECO:0000256" key="1">
    <source>
        <dbReference type="ARBA" id="ARBA00022801"/>
    </source>
</evidence>
<evidence type="ECO:0000256" key="2">
    <source>
        <dbReference type="ARBA" id="ARBA00022963"/>
    </source>
</evidence>
<evidence type="ECO:0000313" key="7">
    <source>
        <dbReference type="EMBL" id="SCV68869.1"/>
    </source>
</evidence>
<keyword evidence="1 4" id="KW-0378">Hydrolase</keyword>
<feature type="region of interest" description="Disordered" evidence="6">
    <location>
        <begin position="459"/>
        <end position="505"/>
    </location>
</feature>
<dbReference type="InterPro" id="IPR029058">
    <property type="entry name" value="AB_hydrolase_fold"/>
</dbReference>
<keyword evidence="3 4" id="KW-0443">Lipid metabolism</keyword>
<dbReference type="Pfam" id="PF03403">
    <property type="entry name" value="PAF-AH_p_II"/>
    <property type="match status" value="1"/>
</dbReference>
<evidence type="ECO:0000313" key="8">
    <source>
        <dbReference type="Proteomes" id="UP000198372"/>
    </source>
</evidence>
<organism evidence="7 8">
    <name type="scientific">Microbotryum intermedium</name>
    <dbReference type="NCBI Taxonomy" id="269621"/>
    <lineage>
        <taxon>Eukaryota</taxon>
        <taxon>Fungi</taxon>
        <taxon>Dikarya</taxon>
        <taxon>Basidiomycota</taxon>
        <taxon>Pucciniomycotina</taxon>
        <taxon>Microbotryomycetes</taxon>
        <taxon>Microbotryales</taxon>
        <taxon>Microbotryaceae</taxon>
        <taxon>Microbotryum</taxon>
    </lineage>
</organism>
<evidence type="ECO:0000256" key="3">
    <source>
        <dbReference type="ARBA" id="ARBA00023098"/>
    </source>
</evidence>
<feature type="active site" description="Nucleophile" evidence="5">
    <location>
        <position position="293"/>
    </location>
</feature>
<feature type="active site" description="Charge relay system" evidence="5">
    <location>
        <position position="319"/>
    </location>
</feature>
<feature type="active site" description="Charge relay system" evidence="5">
    <location>
        <position position="405"/>
    </location>
</feature>
<feature type="compositionally biased region" description="Low complexity" evidence="6">
    <location>
        <begin position="127"/>
        <end position="146"/>
    </location>
</feature>
<feature type="compositionally biased region" description="Basic and acidic residues" evidence="6">
    <location>
        <begin position="463"/>
        <end position="472"/>
    </location>
</feature>
<keyword evidence="8" id="KW-1185">Reference proteome</keyword>
<dbReference type="EC" id="3.1.1.47" evidence="4"/>
<dbReference type="PANTHER" id="PTHR10272:SF11">
    <property type="entry name" value="PHOSPHOLIPASE-RELATED"/>
    <property type="match status" value="1"/>
</dbReference>
<accession>A0A238F7Y5</accession>
<sequence>MGLISSPLPAYTGAYRVGTLDVELPVAEPRSFGTALLKATKEPALQLDTVLCTLFYPVEPQNSKGKGRMPWVQRPIATTAQGYAHFTQQKIWLIRLVLAMFARNKHLPAEIDAPLLPGAPPPRPDSAPESSSSSTSSRTLDSSSSSSSALPLLVFSHGLGGIRTTYSQYCGELASRGYVVAAIEHRDGSGPSSIVKLEHGKQKIVQYIQPDDLTFPPPNPTLSQLGHRREQLVMRLSEIEQLMKILSQINDGQGASVASQNRRAPSSDPSYGKQLNEWKGRLDVGKMSMIGHSFGGATTLEVLRAGRERFDFTRGVVLDPWCDPIDPVEAKSRTGEAKPMATTQSTSQESEEQQIKRSATEIDVPLLAINSEAFTLWQMHYKLVRAIVEHVQAPSWFMTLVGSVHLSFSDFQLLFPLFGKKSGARIDAKEGMAKFVEVSDEFLSGQGKRGKWLGREVVPGDEGGLREGEGYKQKGGKPMEPVGDLRMHVVPSKGDDEKVGRSAKL</sequence>
<dbReference type="EMBL" id="FMSP01000003">
    <property type="protein sequence ID" value="SCV68869.1"/>
    <property type="molecule type" value="Genomic_DNA"/>
</dbReference>
<reference evidence="8" key="1">
    <citation type="submission" date="2016-09" db="EMBL/GenBank/DDBJ databases">
        <authorList>
            <person name="Jeantristanb JTB J.-T."/>
            <person name="Ricardo R."/>
        </authorList>
    </citation>
    <scope>NUCLEOTIDE SEQUENCE [LARGE SCALE GENOMIC DNA]</scope>
</reference>
<dbReference type="PANTHER" id="PTHR10272">
    <property type="entry name" value="PLATELET-ACTIVATING FACTOR ACETYLHYDROLASE"/>
    <property type="match status" value="1"/>
</dbReference>
<evidence type="ECO:0000256" key="5">
    <source>
        <dbReference type="PIRSR" id="PIRSR018169-1"/>
    </source>
</evidence>
<feature type="region of interest" description="Disordered" evidence="6">
    <location>
        <begin position="112"/>
        <end position="146"/>
    </location>
</feature>
<name>A0A238F7Y5_9BASI</name>
<gene>
    <name evidence="7" type="ORF">BQ2448_990</name>
</gene>
<comment type="similarity">
    <text evidence="4">Belongs to the serine esterase family.</text>
</comment>
<dbReference type="SUPFAM" id="SSF53474">
    <property type="entry name" value="alpha/beta-Hydrolases"/>
    <property type="match status" value="1"/>
</dbReference>
<dbReference type="STRING" id="269621.A0A238F7Y5"/>